<dbReference type="Proteomes" id="UP000325434">
    <property type="component" value="Unassembled WGS sequence"/>
</dbReference>
<name>A0A5N6HB91_ASPFL</name>
<dbReference type="EMBL" id="ML734558">
    <property type="protein sequence ID" value="KAB8251781.1"/>
    <property type="molecule type" value="Genomic_DNA"/>
</dbReference>
<organism evidence="1">
    <name type="scientific">Aspergillus flavus</name>
    <dbReference type="NCBI Taxonomy" id="5059"/>
    <lineage>
        <taxon>Eukaryota</taxon>
        <taxon>Fungi</taxon>
        <taxon>Dikarya</taxon>
        <taxon>Ascomycota</taxon>
        <taxon>Pezizomycotina</taxon>
        <taxon>Eurotiomycetes</taxon>
        <taxon>Eurotiomycetidae</taxon>
        <taxon>Eurotiales</taxon>
        <taxon>Aspergillaceae</taxon>
        <taxon>Aspergillus</taxon>
        <taxon>Aspergillus subgen. Circumdati</taxon>
    </lineage>
</organism>
<proteinExistence type="predicted"/>
<dbReference type="PROSITE" id="PS51257">
    <property type="entry name" value="PROKAR_LIPOPROTEIN"/>
    <property type="match status" value="1"/>
</dbReference>
<protein>
    <submittedName>
        <fullName evidence="1">Uncharacterized protein</fullName>
    </submittedName>
</protein>
<gene>
    <name evidence="1" type="ORF">BDV35DRAFT_338282</name>
</gene>
<accession>A0A5N6HB91</accession>
<sequence>MISRPWTGSATAFSCPPSPFRVMLSWSDVVSPVFRVTIHMASNLASCCLLSHDYYLFPAFFPSFLSVFTAVSLGTHSGIYTYLSCSNCVLTLHMLYYEELSVSRPYFHNEAQ</sequence>
<reference evidence="1" key="1">
    <citation type="submission" date="2019-04" db="EMBL/GenBank/DDBJ databases">
        <title>Friends and foes A comparative genomics study of 23 Aspergillus species from section Flavi.</title>
        <authorList>
            <consortium name="DOE Joint Genome Institute"/>
            <person name="Kjaerbolling I."/>
            <person name="Vesth T."/>
            <person name="Frisvad J.C."/>
            <person name="Nybo J.L."/>
            <person name="Theobald S."/>
            <person name="Kildgaard S."/>
            <person name="Isbrandt T."/>
            <person name="Kuo A."/>
            <person name="Sato A."/>
            <person name="Lyhne E.K."/>
            <person name="Kogle M.E."/>
            <person name="Wiebenga A."/>
            <person name="Kun R.S."/>
            <person name="Lubbers R.J."/>
            <person name="Makela M.R."/>
            <person name="Barry K."/>
            <person name="Chovatia M."/>
            <person name="Clum A."/>
            <person name="Daum C."/>
            <person name="Haridas S."/>
            <person name="He G."/>
            <person name="LaButti K."/>
            <person name="Lipzen A."/>
            <person name="Mondo S."/>
            <person name="Riley R."/>
            <person name="Salamov A."/>
            <person name="Simmons B.A."/>
            <person name="Magnuson J.K."/>
            <person name="Henrissat B."/>
            <person name="Mortensen U.H."/>
            <person name="Larsen T.O."/>
            <person name="Devries R.P."/>
            <person name="Grigoriev I.V."/>
            <person name="Machida M."/>
            <person name="Baker S.E."/>
            <person name="Andersen M.R."/>
        </authorList>
    </citation>
    <scope>NUCLEOTIDE SEQUENCE [LARGE SCALE GENOMIC DNA]</scope>
    <source>
        <strain evidence="1">CBS 121.62</strain>
    </source>
</reference>
<dbReference type="AlphaFoldDB" id="A0A5N6HB91"/>
<evidence type="ECO:0000313" key="1">
    <source>
        <dbReference type="EMBL" id="KAB8251781.1"/>
    </source>
</evidence>